<comment type="catalytic activity">
    <reaction evidence="5">
        <text>adenine + H2O + H(+) = hypoxanthine + NH4(+)</text>
        <dbReference type="Rhea" id="RHEA:23688"/>
        <dbReference type="ChEBI" id="CHEBI:15377"/>
        <dbReference type="ChEBI" id="CHEBI:15378"/>
        <dbReference type="ChEBI" id="CHEBI:16708"/>
        <dbReference type="ChEBI" id="CHEBI:17368"/>
        <dbReference type="ChEBI" id="CHEBI:28938"/>
        <dbReference type="EC" id="3.5.4.2"/>
    </reaction>
</comment>
<dbReference type="SUPFAM" id="SSF51556">
    <property type="entry name" value="Metallo-dependent hydrolases"/>
    <property type="match status" value="1"/>
</dbReference>
<accession>A0ABR2J0L4</accession>
<dbReference type="Pfam" id="PF01979">
    <property type="entry name" value="Amidohydro_1"/>
    <property type="match status" value="1"/>
</dbReference>
<dbReference type="EMBL" id="JAPFFF010000013">
    <property type="protein sequence ID" value="KAK8871458.1"/>
    <property type="molecule type" value="Genomic_DNA"/>
</dbReference>
<evidence type="ECO:0000256" key="1">
    <source>
        <dbReference type="ARBA" id="ARBA00006773"/>
    </source>
</evidence>
<dbReference type="SUPFAM" id="SSF51338">
    <property type="entry name" value="Composite domain of metallo-dependent hydrolases"/>
    <property type="match status" value="1"/>
</dbReference>
<dbReference type="HAMAP" id="MF_01518">
    <property type="entry name" value="Adenine_deamin"/>
    <property type="match status" value="1"/>
</dbReference>
<dbReference type="InterPro" id="IPR006679">
    <property type="entry name" value="Adenine_deam"/>
</dbReference>
<evidence type="ECO:0000259" key="6">
    <source>
        <dbReference type="Pfam" id="PF01979"/>
    </source>
</evidence>
<keyword evidence="3" id="KW-0378">Hydrolase</keyword>
<comment type="caution">
    <text evidence="8">The sequence shown here is derived from an EMBL/GenBank/DDBJ whole genome shotgun (WGS) entry which is preliminary data.</text>
</comment>
<evidence type="ECO:0000256" key="4">
    <source>
        <dbReference type="ARBA" id="ARBA00023211"/>
    </source>
</evidence>
<reference evidence="8 9" key="1">
    <citation type="submission" date="2024-04" db="EMBL/GenBank/DDBJ databases">
        <title>Tritrichomonas musculus Genome.</title>
        <authorList>
            <person name="Alves-Ferreira E."/>
            <person name="Grigg M."/>
            <person name="Lorenzi H."/>
            <person name="Galac M."/>
        </authorList>
    </citation>
    <scope>NUCLEOTIDE SEQUENCE [LARGE SCALE GENOMIC DNA]</scope>
    <source>
        <strain evidence="8 9">EAF2021</strain>
    </source>
</reference>
<name>A0ABR2J0L4_9EUKA</name>
<proteinExistence type="inferred from homology"/>
<dbReference type="InterPro" id="IPR011059">
    <property type="entry name" value="Metal-dep_hydrolase_composite"/>
</dbReference>
<gene>
    <name evidence="8" type="ORF">M9Y10_007187</name>
</gene>
<feature type="domain" description="Adenine deaminase C-terminal" evidence="7">
    <location>
        <begin position="432"/>
        <end position="595"/>
    </location>
</feature>
<dbReference type="PANTHER" id="PTHR11113:SF2">
    <property type="entry name" value="ADENINE DEAMINASE"/>
    <property type="match status" value="1"/>
</dbReference>
<evidence type="ECO:0000313" key="9">
    <source>
        <dbReference type="Proteomes" id="UP001470230"/>
    </source>
</evidence>
<evidence type="ECO:0000256" key="2">
    <source>
        <dbReference type="ARBA" id="ARBA00012782"/>
    </source>
</evidence>
<dbReference type="InterPro" id="IPR026912">
    <property type="entry name" value="Adenine_deam_C"/>
</dbReference>
<evidence type="ECO:0000256" key="3">
    <source>
        <dbReference type="ARBA" id="ARBA00022801"/>
    </source>
</evidence>
<feature type="domain" description="Amidohydrolase-related" evidence="6">
    <location>
        <begin position="82"/>
        <end position="371"/>
    </location>
</feature>
<comment type="similarity">
    <text evidence="1">Belongs to the metallo-dependent hydrolases superfamily. Adenine deaminase family.</text>
</comment>
<organism evidence="8 9">
    <name type="scientific">Tritrichomonas musculus</name>
    <dbReference type="NCBI Taxonomy" id="1915356"/>
    <lineage>
        <taxon>Eukaryota</taxon>
        <taxon>Metamonada</taxon>
        <taxon>Parabasalia</taxon>
        <taxon>Tritrichomonadida</taxon>
        <taxon>Tritrichomonadidae</taxon>
        <taxon>Tritrichomonas</taxon>
    </lineage>
</organism>
<evidence type="ECO:0000259" key="7">
    <source>
        <dbReference type="Pfam" id="PF13382"/>
    </source>
</evidence>
<dbReference type="Gene3D" id="2.30.40.10">
    <property type="entry name" value="Urease, subunit C, domain 1"/>
    <property type="match status" value="1"/>
</dbReference>
<evidence type="ECO:0000313" key="8">
    <source>
        <dbReference type="EMBL" id="KAK8871458.1"/>
    </source>
</evidence>
<evidence type="ECO:0000256" key="5">
    <source>
        <dbReference type="ARBA" id="ARBA00047720"/>
    </source>
</evidence>
<dbReference type="Proteomes" id="UP001470230">
    <property type="component" value="Unassembled WGS sequence"/>
</dbReference>
<dbReference type="InterPro" id="IPR032466">
    <property type="entry name" value="Metal_Hydrolase"/>
</dbReference>
<dbReference type="EC" id="3.5.4.2" evidence="2"/>
<keyword evidence="4" id="KW-0464">Manganese</keyword>
<sequence length="610" mass="66613">MSSYVHQRQKLSSVTKNLAAVAMGFLPADLLIRNGKLVNVNVGYIQENIDVAVKDGFIAFVGEGSHIKTDEHTRIVDATNKYLVPGFIDSHMHIESSMIDPITFTKGVLPHGVTTICPDNHEITNVFGLKAVELFHNVSKGLPIKFLLAMPVCVPSIPGFEDAGSTINADDVQKAYDNDWAQLQGEQMNFPGLIFSDDFVHGINATTLDAGKCNTGHYSSNENNKGLNAFAACAICGDHEVTNKEGTIRRAELGIYPQMKNGTVWRDVPSCVKAYTENPGIDSRMFVLVTDDVTPTTVLKDGQLLCAVRTAIKCGVPPVKAVQFATINPAQMLERSRWIGSISPSRCADILVVSDLAEMIIDEVYCDGTLVAKEGQLTVSIPDYKYPEWAVNSVHLGPLKNDDFRIPAPADKKTVKVRVMKLNKGEFLPFEIETEMPVVNGSLVPDCDRDLCKIFMFYRYDNEEAKGTKGCGIINGVNFTNDCAYASTVCHDCHNLLVVGTSDEAMKMAANKVIESRGGICVVVKNKIEAVLPMPLAGLMSLENLETVSKQATEVEEALLKAGCDQKYFEMTLSALGLVCVPQLHVSNRGLVKLDDSEPPKFVDLIISSE</sequence>
<keyword evidence="9" id="KW-1185">Reference proteome</keyword>
<dbReference type="Gene3D" id="3.20.20.140">
    <property type="entry name" value="Metal-dependent hydrolases"/>
    <property type="match status" value="1"/>
</dbReference>
<dbReference type="Pfam" id="PF13382">
    <property type="entry name" value="Adenine_deam_C"/>
    <property type="match status" value="1"/>
</dbReference>
<protein>
    <recommendedName>
        <fullName evidence="2">adenine deaminase</fullName>
        <ecNumber evidence="2">3.5.4.2</ecNumber>
    </recommendedName>
</protein>
<dbReference type="PANTHER" id="PTHR11113">
    <property type="entry name" value="N-ACETYLGLUCOSAMINE-6-PHOSPHATE DEACETYLASE"/>
    <property type="match status" value="1"/>
</dbReference>
<dbReference type="InterPro" id="IPR006680">
    <property type="entry name" value="Amidohydro-rel"/>
</dbReference>